<dbReference type="GeneID" id="66064374"/>
<accession>A0A8E5HPM6</accession>
<organism evidence="2 3">
    <name type="scientific">Ustilaginoidea virens</name>
    <name type="common">Rice false smut fungus</name>
    <name type="synonym">Villosiclava virens</name>
    <dbReference type="NCBI Taxonomy" id="1159556"/>
    <lineage>
        <taxon>Eukaryota</taxon>
        <taxon>Fungi</taxon>
        <taxon>Dikarya</taxon>
        <taxon>Ascomycota</taxon>
        <taxon>Pezizomycotina</taxon>
        <taxon>Sordariomycetes</taxon>
        <taxon>Hypocreomycetidae</taxon>
        <taxon>Hypocreales</taxon>
        <taxon>Clavicipitaceae</taxon>
        <taxon>Ustilaginoidea</taxon>
    </lineage>
</organism>
<protein>
    <submittedName>
        <fullName evidence="2">Uncharacterized protein</fullName>
    </submittedName>
</protein>
<dbReference type="Proteomes" id="UP000027002">
    <property type="component" value="Chromosome 3"/>
</dbReference>
<evidence type="ECO:0000256" key="1">
    <source>
        <dbReference type="SAM" id="Coils"/>
    </source>
</evidence>
<dbReference type="AlphaFoldDB" id="A0A8E5HPM6"/>
<proteinExistence type="predicted"/>
<keyword evidence="3" id="KW-1185">Reference proteome</keyword>
<evidence type="ECO:0000313" key="3">
    <source>
        <dbReference type="Proteomes" id="UP000027002"/>
    </source>
</evidence>
<dbReference type="OrthoDB" id="4940884at2759"/>
<gene>
    <name evidence="2" type="ORF">UV8b_03596</name>
</gene>
<feature type="coiled-coil region" evidence="1">
    <location>
        <begin position="24"/>
        <end position="51"/>
    </location>
</feature>
<name>A0A8E5HPM6_USTVR</name>
<evidence type="ECO:0000313" key="2">
    <source>
        <dbReference type="EMBL" id="QUC19355.1"/>
    </source>
</evidence>
<sequence length="171" mass="19149">MAGERTEASPPDLEGAFAKQQETLRSHSFQLVRLQNQIQQLQNKHLQDVEEKADMMAEIHRSRSEIAYLKGRLACLAVEFYSTSTCAATNHHAPSRSFNGSATDYAQKEPTEEKTDRPCMATVEALRAAVEQMADRLLSEQRPFLMRVLQDFASELDPLLLQLGNGENKAG</sequence>
<dbReference type="EMBL" id="CP072755">
    <property type="protein sequence ID" value="QUC19355.1"/>
    <property type="molecule type" value="Genomic_DNA"/>
</dbReference>
<keyword evidence="1" id="KW-0175">Coiled coil</keyword>
<dbReference type="KEGG" id="uvi:66064374"/>
<dbReference type="RefSeq" id="XP_042997028.1">
    <property type="nucleotide sequence ID" value="XM_043141094.1"/>
</dbReference>
<reference evidence="2" key="1">
    <citation type="submission" date="2020-03" db="EMBL/GenBank/DDBJ databases">
        <title>A mixture of massive structural variations and highly conserved coding sequences in Ustilaginoidea virens genome.</title>
        <authorList>
            <person name="Zhang K."/>
            <person name="Zhao Z."/>
            <person name="Zhang Z."/>
            <person name="Li Y."/>
            <person name="Hsiang T."/>
            <person name="Sun W."/>
        </authorList>
    </citation>
    <scope>NUCLEOTIDE SEQUENCE</scope>
    <source>
        <strain evidence="2">UV-8b</strain>
    </source>
</reference>